<accession>A0A9P4Q8L4</accession>
<comment type="caution">
    <text evidence="1">The sequence shown here is derived from an EMBL/GenBank/DDBJ whole genome shotgun (WGS) entry which is preliminary data.</text>
</comment>
<sequence length="318" mass="36456">MPLHNHYTLPKDDQQQTVDASWFDTQQKRWSRANEAIHGFLTEEMKALQAFHDGKATAEETAHAITRPISTSPVPSLGTYSDESVAIADLWRLLMTALMEWPSCRTPDLLELLSAIGKVPDKVHSGEATNDTGEEQLEWSTYPYIGMVWYGANELEPGQIVKQSPDAATLETARTIYLRQREIDAQLIARGVYSWRKQIVQYIIKTLEKKPDPNDRLPAPDEATAYDQVRLEFQIPGVSSWFRHNGQDIFNDVVRDELKDWRKKDMPKHAVHFERGIDRWTFWEKRLSEISRDEADDGVRAAADAALECMRNVDTSRT</sequence>
<dbReference type="Pfam" id="PF12311">
    <property type="entry name" value="DUF3632"/>
    <property type="match status" value="1"/>
</dbReference>
<evidence type="ECO:0000313" key="1">
    <source>
        <dbReference type="EMBL" id="KAF2722597.1"/>
    </source>
</evidence>
<dbReference type="InterPro" id="IPR022085">
    <property type="entry name" value="OpdG"/>
</dbReference>
<name>A0A9P4Q8L4_9PEZI</name>
<protein>
    <submittedName>
        <fullName evidence="1">Uncharacterized protein</fullName>
    </submittedName>
</protein>
<evidence type="ECO:0000313" key="2">
    <source>
        <dbReference type="Proteomes" id="UP000799441"/>
    </source>
</evidence>
<keyword evidence="2" id="KW-1185">Reference proteome</keyword>
<gene>
    <name evidence="1" type="ORF">K431DRAFT_283736</name>
</gene>
<dbReference type="OrthoDB" id="5392447at2759"/>
<reference evidence="1" key="1">
    <citation type="journal article" date="2020" name="Stud. Mycol.">
        <title>101 Dothideomycetes genomes: a test case for predicting lifestyles and emergence of pathogens.</title>
        <authorList>
            <person name="Haridas S."/>
            <person name="Albert R."/>
            <person name="Binder M."/>
            <person name="Bloem J."/>
            <person name="Labutti K."/>
            <person name="Salamov A."/>
            <person name="Andreopoulos B."/>
            <person name="Baker S."/>
            <person name="Barry K."/>
            <person name="Bills G."/>
            <person name="Bluhm B."/>
            <person name="Cannon C."/>
            <person name="Castanera R."/>
            <person name="Culley D."/>
            <person name="Daum C."/>
            <person name="Ezra D."/>
            <person name="Gonzalez J."/>
            <person name="Henrissat B."/>
            <person name="Kuo A."/>
            <person name="Liang C."/>
            <person name="Lipzen A."/>
            <person name="Lutzoni F."/>
            <person name="Magnuson J."/>
            <person name="Mondo S."/>
            <person name="Nolan M."/>
            <person name="Ohm R."/>
            <person name="Pangilinan J."/>
            <person name="Park H.-J."/>
            <person name="Ramirez L."/>
            <person name="Alfaro M."/>
            <person name="Sun H."/>
            <person name="Tritt A."/>
            <person name="Yoshinaga Y."/>
            <person name="Zwiers L.-H."/>
            <person name="Turgeon B."/>
            <person name="Goodwin S."/>
            <person name="Spatafora J."/>
            <person name="Crous P."/>
            <person name="Grigoriev I."/>
        </authorList>
    </citation>
    <scope>NUCLEOTIDE SEQUENCE</scope>
    <source>
        <strain evidence="1">CBS 116435</strain>
    </source>
</reference>
<organism evidence="1 2">
    <name type="scientific">Polychaeton citri CBS 116435</name>
    <dbReference type="NCBI Taxonomy" id="1314669"/>
    <lineage>
        <taxon>Eukaryota</taxon>
        <taxon>Fungi</taxon>
        <taxon>Dikarya</taxon>
        <taxon>Ascomycota</taxon>
        <taxon>Pezizomycotina</taxon>
        <taxon>Dothideomycetes</taxon>
        <taxon>Dothideomycetidae</taxon>
        <taxon>Capnodiales</taxon>
        <taxon>Capnodiaceae</taxon>
        <taxon>Polychaeton</taxon>
    </lineage>
</organism>
<proteinExistence type="predicted"/>
<dbReference type="Proteomes" id="UP000799441">
    <property type="component" value="Unassembled WGS sequence"/>
</dbReference>
<dbReference type="EMBL" id="MU003781">
    <property type="protein sequence ID" value="KAF2722597.1"/>
    <property type="molecule type" value="Genomic_DNA"/>
</dbReference>
<dbReference type="AlphaFoldDB" id="A0A9P4Q8L4"/>